<organism evidence="2 3">
    <name type="scientific">Sphingomonas colocasiae</name>
    <dbReference type="NCBI Taxonomy" id="1848973"/>
    <lineage>
        <taxon>Bacteria</taxon>
        <taxon>Pseudomonadati</taxon>
        <taxon>Pseudomonadota</taxon>
        <taxon>Alphaproteobacteria</taxon>
        <taxon>Sphingomonadales</taxon>
        <taxon>Sphingomonadaceae</taxon>
        <taxon>Sphingomonas</taxon>
    </lineage>
</organism>
<dbReference type="PANTHER" id="PTHR48228:SF5">
    <property type="entry name" value="ALPHA-METHYLACYL-COA RACEMASE"/>
    <property type="match status" value="1"/>
</dbReference>
<gene>
    <name evidence="2" type="ORF">K7G82_04455</name>
</gene>
<dbReference type="InterPro" id="IPR050509">
    <property type="entry name" value="CoA-transferase_III"/>
</dbReference>
<proteinExistence type="predicted"/>
<keyword evidence="2" id="KW-0808">Transferase</keyword>
<dbReference type="GO" id="GO:0016740">
    <property type="term" value="F:transferase activity"/>
    <property type="evidence" value="ECO:0007669"/>
    <property type="project" value="UniProtKB-KW"/>
</dbReference>
<dbReference type="EMBL" id="JAINVV010000003">
    <property type="protein sequence ID" value="MBY8821530.1"/>
    <property type="molecule type" value="Genomic_DNA"/>
</dbReference>
<dbReference type="PANTHER" id="PTHR48228">
    <property type="entry name" value="SUCCINYL-COA--D-CITRAMALATE COA-TRANSFERASE"/>
    <property type="match status" value="1"/>
</dbReference>
<dbReference type="RefSeq" id="WP_222988643.1">
    <property type="nucleotide sequence ID" value="NZ_JAINVV010000003.1"/>
</dbReference>
<evidence type="ECO:0000313" key="2">
    <source>
        <dbReference type="EMBL" id="MBY8821530.1"/>
    </source>
</evidence>
<reference evidence="2 3" key="1">
    <citation type="submission" date="2021-08" db="EMBL/GenBank/DDBJ databases">
        <authorList>
            <person name="Tuo L."/>
        </authorList>
    </citation>
    <scope>NUCLEOTIDE SEQUENCE [LARGE SCALE GENOMIC DNA]</scope>
    <source>
        <strain evidence="2 3">JCM 31229</strain>
    </source>
</reference>
<dbReference type="Gene3D" id="3.40.50.10540">
    <property type="entry name" value="Crotonobetainyl-coa:carnitine coa-transferase, domain 1"/>
    <property type="match status" value="1"/>
</dbReference>
<protein>
    <submittedName>
        <fullName evidence="2">CoA transferase</fullName>
    </submittedName>
</protein>
<dbReference type="InterPro" id="IPR003673">
    <property type="entry name" value="CoA-Trfase_fam_III"/>
</dbReference>
<accession>A0ABS7PJR0</accession>
<dbReference type="SUPFAM" id="SSF89796">
    <property type="entry name" value="CoA-transferase family III (CaiB/BaiF)"/>
    <property type="match status" value="1"/>
</dbReference>
<evidence type="ECO:0000256" key="1">
    <source>
        <dbReference type="SAM" id="MobiDB-lite"/>
    </source>
</evidence>
<evidence type="ECO:0000313" key="3">
    <source>
        <dbReference type="Proteomes" id="UP000706039"/>
    </source>
</evidence>
<dbReference type="InterPro" id="IPR044855">
    <property type="entry name" value="CoA-Trfase_III_dom3_sf"/>
</dbReference>
<name>A0ABS7PJR0_9SPHN</name>
<feature type="region of interest" description="Disordered" evidence="1">
    <location>
        <begin position="337"/>
        <end position="356"/>
    </location>
</feature>
<comment type="caution">
    <text evidence="2">The sequence shown here is derived from an EMBL/GenBank/DDBJ whole genome shotgun (WGS) entry which is preliminary data.</text>
</comment>
<dbReference type="Pfam" id="PF02515">
    <property type="entry name" value="CoA_transf_3"/>
    <property type="match status" value="1"/>
</dbReference>
<dbReference type="InterPro" id="IPR023606">
    <property type="entry name" value="CoA-Trfase_III_dom_1_sf"/>
</dbReference>
<keyword evidence="3" id="KW-1185">Reference proteome</keyword>
<dbReference type="Proteomes" id="UP000706039">
    <property type="component" value="Unassembled WGS sequence"/>
</dbReference>
<sequence length="371" mass="39408">MPGFGGQLDGIRIIEFEGLGPTPFAAMMLADLGADVIRIDRRTGPEVSAGNAALDALNRGRPSIALDLKDENDRAIALGLIDRADAMIEGNRPGVMERLGLGPETCLTRNPALVYARMTGWGQSGPLADKAGHDINYIAQAGVLHAMGPSDAPPPPPLNLVGDFGGGALFAVVGIVAALLRRTVTARGQVIDAAMIDGAALLATQLHAWRAMGFWHDARESNLLDGAAYFYRCYETADGGYLAIGAIEPQFHAAMLRGFGFDPAEFPDQFDRASWRPRRERLAARIATRTRDAWADIFAPIDACVTPVLSPAEAVIAPANVSRGLFGEMMGQAVPAPAPRFAGHPRSRLRAPDGRGASSADILARWGLDRA</sequence>
<dbReference type="Gene3D" id="3.30.1540.10">
    <property type="entry name" value="formyl-coa transferase, domain 3"/>
    <property type="match status" value="1"/>
</dbReference>